<comment type="cofactor">
    <cofactor evidence="7">
        <name>Fe(2+)</name>
        <dbReference type="ChEBI" id="CHEBI:29033"/>
    </cofactor>
    <text evidence="7">Binds 1 Fe(2+) ion per subunit.</text>
</comment>
<comment type="caution">
    <text evidence="9">The sequence shown here is derived from an EMBL/GenBank/DDBJ whole genome shotgun (WGS) entry which is preliminary data.</text>
</comment>
<feature type="domain" description="Fe2OG dioxygenase" evidence="8">
    <location>
        <begin position="78"/>
        <end position="176"/>
    </location>
</feature>
<evidence type="ECO:0000256" key="5">
    <source>
        <dbReference type="ARBA" id="ARBA00023002"/>
    </source>
</evidence>
<accession>A0A1E2UQ87</accession>
<dbReference type="Gene3D" id="4.10.860.20">
    <property type="entry name" value="Rabenosyn, Rab binding domain"/>
    <property type="match status" value="1"/>
</dbReference>
<feature type="binding site" evidence="7">
    <location>
        <position position="167"/>
    </location>
    <ligand>
        <name>2-oxoglutarate</name>
        <dbReference type="ChEBI" id="CHEBI:16810"/>
    </ligand>
</feature>
<evidence type="ECO:0000256" key="2">
    <source>
        <dbReference type="ARBA" id="ARBA00022723"/>
    </source>
</evidence>
<feature type="binding site" evidence="7">
    <location>
        <position position="98"/>
    </location>
    <ligand>
        <name>Fe cation</name>
        <dbReference type="ChEBI" id="CHEBI:24875"/>
    </ligand>
</feature>
<evidence type="ECO:0000256" key="1">
    <source>
        <dbReference type="ARBA" id="ARBA00001961"/>
    </source>
</evidence>
<keyword evidence="6 7" id="KW-0408">Iron</keyword>
<dbReference type="InterPro" id="IPR044862">
    <property type="entry name" value="Pro_4_hyd_alph_FE2OG_OXY"/>
</dbReference>
<evidence type="ECO:0000256" key="7">
    <source>
        <dbReference type="HAMAP-Rule" id="MF_00657"/>
    </source>
</evidence>
<keyword evidence="4 7" id="KW-0223">Dioxygenase</keyword>
<dbReference type="EMBL" id="LVJZ01000003">
    <property type="protein sequence ID" value="ODB96936.1"/>
    <property type="molecule type" value="Genomic_DNA"/>
</dbReference>
<dbReference type="Gene3D" id="2.60.120.620">
    <property type="entry name" value="q2cbj1_9rhob like domain"/>
    <property type="match status" value="1"/>
</dbReference>
<feature type="binding site" evidence="7">
    <location>
        <position position="96"/>
    </location>
    <ligand>
        <name>Fe cation</name>
        <dbReference type="ChEBI" id="CHEBI:24875"/>
    </ligand>
</feature>
<dbReference type="InterPro" id="IPR006620">
    <property type="entry name" value="Pro_4_hyd_alph"/>
</dbReference>
<gene>
    <name evidence="9" type="ORF">A3196_09290</name>
</gene>
<reference evidence="9 10" key="1">
    <citation type="submission" date="2016-03" db="EMBL/GenBank/DDBJ databases">
        <title>Chemosynthetic sulphur-oxidizing symbionts of marine invertebrate animals are capable of nitrogen fixation.</title>
        <authorList>
            <person name="Petersen J.M."/>
            <person name="Kemper A."/>
            <person name="Gruber-Vodicka H."/>
            <person name="Cardini U."/>
            <person name="Geest Mvander."/>
            <person name="Kleiner M."/>
            <person name="Bulgheresi S."/>
            <person name="Fussmann M."/>
            <person name="Herbold C."/>
            <person name="Seah B.K.B."/>
            <person name="Antony C.Paul."/>
            <person name="Liu D."/>
            <person name="Belitz A."/>
            <person name="Weber M."/>
        </authorList>
    </citation>
    <scope>NUCLEOTIDE SEQUENCE [LARGE SCALE GENOMIC DNA]</scope>
    <source>
        <strain evidence="9">G_D</strain>
    </source>
</reference>
<dbReference type="PROSITE" id="PS51471">
    <property type="entry name" value="FE2OG_OXY"/>
    <property type="match status" value="1"/>
</dbReference>
<protein>
    <submittedName>
        <fullName evidence="9">Fe2+-dependent dioxygenase</fullName>
    </submittedName>
</protein>
<comment type="cofactor">
    <cofactor evidence="1 7">
        <name>L-ascorbate</name>
        <dbReference type="ChEBI" id="CHEBI:38290"/>
    </cofactor>
</comment>
<dbReference type="RefSeq" id="WP_069004666.1">
    <property type="nucleotide sequence ID" value="NZ_LVJW01000003.1"/>
</dbReference>
<sequence>MLLEIEGLLDSALLQKIDQILADAEFVDGKLTAGMAAQKVKNNQELKGSPKQMELLIRILTSAMGQNGTFRSAVLPYRMADPIFARYHSGMTYGDHVDDPIMGLSGQRFRSDISMTIFLREPDSYEGGELVIRTTFGEKKVKLAAGSAVIYPSSSLHHVAEVTRGERLVALAWIQSYVRDPARRELLFELDQAREDLLMNRPEESTTGLVDKSYANLLRMWSDV</sequence>
<dbReference type="STRING" id="1818881.A3196_09290"/>
<dbReference type="GO" id="GO:0006879">
    <property type="term" value="P:intracellular iron ion homeostasis"/>
    <property type="evidence" value="ECO:0007669"/>
    <property type="project" value="TreeGrafter"/>
</dbReference>
<name>A0A1E2UQ87_9GAMM</name>
<dbReference type="OrthoDB" id="9812472at2"/>
<dbReference type="NCBIfam" id="NF003975">
    <property type="entry name" value="PRK05467.1-4"/>
    <property type="match status" value="1"/>
</dbReference>
<keyword evidence="3 7" id="KW-0847">Vitamin C</keyword>
<dbReference type="HAMAP" id="MF_00657">
    <property type="entry name" value="Hydroxyl_YbiX"/>
    <property type="match status" value="1"/>
</dbReference>
<dbReference type="GO" id="GO:0031418">
    <property type="term" value="F:L-ascorbic acid binding"/>
    <property type="evidence" value="ECO:0007669"/>
    <property type="project" value="UniProtKB-KW"/>
</dbReference>
<evidence type="ECO:0000313" key="10">
    <source>
        <dbReference type="Proteomes" id="UP000094849"/>
    </source>
</evidence>
<dbReference type="InterPro" id="IPR041097">
    <property type="entry name" value="PKHD_C"/>
</dbReference>
<dbReference type="GO" id="GO:0006974">
    <property type="term" value="P:DNA damage response"/>
    <property type="evidence" value="ECO:0007669"/>
    <property type="project" value="TreeGrafter"/>
</dbReference>
<dbReference type="Pfam" id="PF13640">
    <property type="entry name" value="2OG-FeII_Oxy_3"/>
    <property type="match status" value="1"/>
</dbReference>
<keyword evidence="2 7" id="KW-0479">Metal-binding</keyword>
<dbReference type="SMART" id="SM00702">
    <property type="entry name" value="P4Hc"/>
    <property type="match status" value="1"/>
</dbReference>
<evidence type="ECO:0000256" key="3">
    <source>
        <dbReference type="ARBA" id="ARBA00022896"/>
    </source>
</evidence>
<evidence type="ECO:0000256" key="4">
    <source>
        <dbReference type="ARBA" id="ARBA00022964"/>
    </source>
</evidence>
<evidence type="ECO:0000256" key="6">
    <source>
        <dbReference type="ARBA" id="ARBA00023004"/>
    </source>
</evidence>
<feature type="binding site" evidence="7">
    <location>
        <position position="157"/>
    </location>
    <ligand>
        <name>Fe cation</name>
        <dbReference type="ChEBI" id="CHEBI:24875"/>
    </ligand>
</feature>
<keyword evidence="10" id="KW-1185">Reference proteome</keyword>
<dbReference type="AlphaFoldDB" id="A0A1E2UQ87"/>
<dbReference type="PANTHER" id="PTHR41536:SF1">
    <property type="entry name" value="PKHD-TYPE HYDROXYLASE YBIX"/>
    <property type="match status" value="1"/>
</dbReference>
<dbReference type="Pfam" id="PF18331">
    <property type="entry name" value="PKHD_C"/>
    <property type="match status" value="1"/>
</dbReference>
<organism evidence="9 10">
    <name type="scientific">Candidatus Thiodiazotropha endoloripes</name>
    <dbReference type="NCBI Taxonomy" id="1818881"/>
    <lineage>
        <taxon>Bacteria</taxon>
        <taxon>Pseudomonadati</taxon>
        <taxon>Pseudomonadota</taxon>
        <taxon>Gammaproteobacteria</taxon>
        <taxon>Chromatiales</taxon>
        <taxon>Sedimenticolaceae</taxon>
        <taxon>Candidatus Thiodiazotropha</taxon>
    </lineage>
</organism>
<evidence type="ECO:0000259" key="8">
    <source>
        <dbReference type="PROSITE" id="PS51471"/>
    </source>
</evidence>
<keyword evidence="5 7" id="KW-0560">Oxidoreductase</keyword>
<proteinExistence type="inferred from homology"/>
<dbReference type="Proteomes" id="UP000094849">
    <property type="component" value="Unassembled WGS sequence"/>
</dbReference>
<evidence type="ECO:0000313" key="9">
    <source>
        <dbReference type="EMBL" id="ODB96936.1"/>
    </source>
</evidence>
<dbReference type="GO" id="GO:0005506">
    <property type="term" value="F:iron ion binding"/>
    <property type="evidence" value="ECO:0007669"/>
    <property type="project" value="UniProtKB-UniRule"/>
</dbReference>
<dbReference type="InterPro" id="IPR005123">
    <property type="entry name" value="Oxoglu/Fe-dep_dioxygenase_dom"/>
</dbReference>
<dbReference type="NCBIfam" id="NF003974">
    <property type="entry name" value="PRK05467.1-3"/>
    <property type="match status" value="1"/>
</dbReference>
<dbReference type="GO" id="GO:0016706">
    <property type="term" value="F:2-oxoglutarate-dependent dioxygenase activity"/>
    <property type="evidence" value="ECO:0007669"/>
    <property type="project" value="UniProtKB-UniRule"/>
</dbReference>
<dbReference type="InterPro" id="IPR023550">
    <property type="entry name" value="PKHD_hydroxylase"/>
</dbReference>
<dbReference type="PANTHER" id="PTHR41536">
    <property type="entry name" value="PKHD-TYPE HYDROXYLASE YBIX"/>
    <property type="match status" value="1"/>
</dbReference>